<sequence length="111" mass="12534">MHIASGWRETVVDWLIDRLFDVVLGHSQIVVGQYSLVSELLDNGEPMDARPDVVLRAPLLELGDLVVLLNAREVDDDGDEEGCDREENAHNDGRHVVDDVELLLRHRGRWG</sequence>
<dbReference type="AlphaFoldDB" id="A0AAV5VVL1"/>
<protein>
    <submittedName>
        <fullName evidence="1">Uncharacterized protein</fullName>
    </submittedName>
</protein>
<keyword evidence="2" id="KW-1185">Reference proteome</keyword>
<gene>
    <name evidence="1" type="ORF">PFISCL1PPCAC_14054</name>
</gene>
<dbReference type="Proteomes" id="UP001432322">
    <property type="component" value="Unassembled WGS sequence"/>
</dbReference>
<proteinExistence type="predicted"/>
<comment type="caution">
    <text evidence="1">The sequence shown here is derived from an EMBL/GenBank/DDBJ whole genome shotgun (WGS) entry which is preliminary data.</text>
</comment>
<reference evidence="1" key="1">
    <citation type="submission" date="2023-10" db="EMBL/GenBank/DDBJ databases">
        <title>Genome assembly of Pristionchus species.</title>
        <authorList>
            <person name="Yoshida K."/>
            <person name="Sommer R.J."/>
        </authorList>
    </citation>
    <scope>NUCLEOTIDE SEQUENCE</scope>
    <source>
        <strain evidence="1">RS5133</strain>
    </source>
</reference>
<name>A0AAV5VVL1_9BILA</name>
<evidence type="ECO:0000313" key="1">
    <source>
        <dbReference type="EMBL" id="GMT22757.1"/>
    </source>
</evidence>
<feature type="non-terminal residue" evidence="1">
    <location>
        <position position="111"/>
    </location>
</feature>
<organism evidence="1 2">
    <name type="scientific">Pristionchus fissidentatus</name>
    <dbReference type="NCBI Taxonomy" id="1538716"/>
    <lineage>
        <taxon>Eukaryota</taxon>
        <taxon>Metazoa</taxon>
        <taxon>Ecdysozoa</taxon>
        <taxon>Nematoda</taxon>
        <taxon>Chromadorea</taxon>
        <taxon>Rhabditida</taxon>
        <taxon>Rhabditina</taxon>
        <taxon>Diplogasteromorpha</taxon>
        <taxon>Diplogasteroidea</taxon>
        <taxon>Neodiplogasteridae</taxon>
        <taxon>Pristionchus</taxon>
    </lineage>
</organism>
<evidence type="ECO:0000313" key="2">
    <source>
        <dbReference type="Proteomes" id="UP001432322"/>
    </source>
</evidence>
<dbReference type="EMBL" id="BTSY01000004">
    <property type="protein sequence ID" value="GMT22757.1"/>
    <property type="molecule type" value="Genomic_DNA"/>
</dbReference>
<accession>A0AAV5VVL1</accession>